<evidence type="ECO:0000313" key="2">
    <source>
        <dbReference type="EMBL" id="CAL4903483.1"/>
    </source>
</evidence>
<dbReference type="AlphaFoldDB" id="A0ABC8W6T3"/>
<dbReference type="Proteomes" id="UP001497457">
    <property type="component" value="Chromosome 11b"/>
</dbReference>
<accession>A0ABC8W6T3</accession>
<keyword evidence="3" id="KW-1185">Reference proteome</keyword>
<reference evidence="3" key="1">
    <citation type="submission" date="2024-06" db="EMBL/GenBank/DDBJ databases">
        <authorList>
            <person name="Ryan C."/>
        </authorList>
    </citation>
    <scope>NUCLEOTIDE SEQUENCE [LARGE SCALE GENOMIC DNA]</scope>
</reference>
<name>A0ABC8W6T3_9POAL</name>
<protein>
    <recommendedName>
        <fullName evidence="1">DUF7595 domain-containing protein</fullName>
    </recommendedName>
</protein>
<dbReference type="InterPro" id="IPR056016">
    <property type="entry name" value="DUF7595"/>
</dbReference>
<sequence>MPPRKRPRTCTPAPSSTPPLLALPADLLLQIAARSDVAAIVRCAATCKLLRREILSPAFIHSLCRRAPPPDGGVVPPRLVGFLGGRRRAFSVAHPRTSPSAKSFARSHLAPFVRRSAGDLLKQYKVVTARGGLAVLERREINRRRRSERRSDLCVYDPMTGERAFFPFPPNIHRGGMIRDFVYTYVVVTAADGIDRPFTLLAAGITSPLYFGPTVRVQAVSPDASGGGGQWGPLEFVSHRGSGMCLADTSNSAVVLRGVVHWLMRCPGDDVFTYDVVTGETGRVSLPFGLGRPEGRNALEAKLGATPDGRLTVTVANELTVSVWVQRTAGSGSRWPWWPDWEQHAKVDTEAGIRSVLGRGIEIRGTIKLVNFGDQRSGAVFFRIGVVNGRPGGYDVILVLDVETKEIRGVRRYRGTTLYEVDLASRLSAMKIL</sequence>
<dbReference type="PANTHER" id="PTHR35828">
    <property type="entry name" value="OS08G0203800 PROTEIN-RELATED"/>
    <property type="match status" value="1"/>
</dbReference>
<dbReference type="PANTHER" id="PTHR35828:SF22">
    <property type="entry name" value="OS10G0103633 PROTEIN"/>
    <property type="match status" value="1"/>
</dbReference>
<dbReference type="SUPFAM" id="SSF81383">
    <property type="entry name" value="F-box domain"/>
    <property type="match status" value="1"/>
</dbReference>
<proteinExistence type="predicted"/>
<dbReference type="Pfam" id="PF24523">
    <property type="entry name" value="DUF7595"/>
    <property type="match status" value="1"/>
</dbReference>
<organism evidence="2 3">
    <name type="scientific">Urochloa decumbens</name>
    <dbReference type="NCBI Taxonomy" id="240449"/>
    <lineage>
        <taxon>Eukaryota</taxon>
        <taxon>Viridiplantae</taxon>
        <taxon>Streptophyta</taxon>
        <taxon>Embryophyta</taxon>
        <taxon>Tracheophyta</taxon>
        <taxon>Spermatophyta</taxon>
        <taxon>Magnoliopsida</taxon>
        <taxon>Liliopsida</taxon>
        <taxon>Poales</taxon>
        <taxon>Poaceae</taxon>
        <taxon>PACMAD clade</taxon>
        <taxon>Panicoideae</taxon>
        <taxon>Panicodae</taxon>
        <taxon>Paniceae</taxon>
        <taxon>Melinidinae</taxon>
        <taxon>Urochloa</taxon>
    </lineage>
</organism>
<feature type="domain" description="DUF7595" evidence="1">
    <location>
        <begin position="112"/>
        <end position="432"/>
    </location>
</feature>
<dbReference type="EMBL" id="OZ075121">
    <property type="protein sequence ID" value="CAL4903483.1"/>
    <property type="molecule type" value="Genomic_DNA"/>
</dbReference>
<evidence type="ECO:0000313" key="3">
    <source>
        <dbReference type="Proteomes" id="UP001497457"/>
    </source>
</evidence>
<reference evidence="2 3" key="2">
    <citation type="submission" date="2024-10" db="EMBL/GenBank/DDBJ databases">
        <authorList>
            <person name="Ryan C."/>
        </authorList>
    </citation>
    <scope>NUCLEOTIDE SEQUENCE [LARGE SCALE GENOMIC DNA]</scope>
</reference>
<evidence type="ECO:0000259" key="1">
    <source>
        <dbReference type="Pfam" id="PF24523"/>
    </source>
</evidence>
<gene>
    <name evidence="2" type="ORF">URODEC1_LOCUS10568</name>
</gene>
<dbReference type="InterPro" id="IPR036047">
    <property type="entry name" value="F-box-like_dom_sf"/>
</dbReference>